<gene>
    <name evidence="3" type="ORF">HMPREF0091_10831</name>
</gene>
<dbReference type="Proteomes" id="UP000005947">
    <property type="component" value="Unassembled WGS sequence"/>
</dbReference>
<keyword evidence="2" id="KW-0812">Transmembrane</keyword>
<keyword evidence="2" id="KW-0472">Membrane</keyword>
<evidence type="ECO:0000256" key="1">
    <source>
        <dbReference type="SAM" id="MobiDB-lite"/>
    </source>
</evidence>
<evidence type="ECO:0000256" key="2">
    <source>
        <dbReference type="SAM" id="Phobius"/>
    </source>
</evidence>
<feature type="transmembrane region" description="Helical" evidence="2">
    <location>
        <begin position="66"/>
        <end position="85"/>
    </location>
</feature>
<accession>F1T5F3</accession>
<dbReference type="AlphaFoldDB" id="F1T5F3"/>
<dbReference type="EMBL" id="ACGK02000001">
    <property type="protein sequence ID" value="EGF23884.1"/>
    <property type="molecule type" value="Genomic_DNA"/>
</dbReference>
<name>F1T5F3_9ACTN</name>
<comment type="caution">
    <text evidence="3">The sequence shown here is derived from an EMBL/GenBank/DDBJ whole genome shotgun (WGS) entry which is preliminary data.</text>
</comment>
<proteinExistence type="predicted"/>
<keyword evidence="2" id="KW-1133">Transmembrane helix</keyword>
<sequence length="281" mass="31261">MSDVFTSKVDVHAPRTHVTDRALDIEQELSEADLTTTIPRIGSAIPSFPGGNGFDDVRDHLPRLRILMVSLGFAVLFVSGLVLYITHPWNPNAFDTKAKVAADTAHAGFPGTKEELQGQDRSSVAQEDVTQSADDATYDKLKDAYESLGKLSTAVEDNEKQFRDSYASASREDLKKGQDTARDISLKISNVIKQLNAVNVESGTYQKDRSQLITLSNWLRNHMDKLTKGWSTALRYCGKPSCKQRVNSVFPTSDDASSSSFKAMFDQHYQDYKPTYREPAK</sequence>
<feature type="compositionally biased region" description="Polar residues" evidence="1">
    <location>
        <begin position="119"/>
        <end position="132"/>
    </location>
</feature>
<evidence type="ECO:0000313" key="4">
    <source>
        <dbReference type="Proteomes" id="UP000005947"/>
    </source>
</evidence>
<protein>
    <submittedName>
        <fullName evidence="3">Uncharacterized protein</fullName>
    </submittedName>
</protein>
<evidence type="ECO:0000313" key="3">
    <source>
        <dbReference type="EMBL" id="EGF23884.1"/>
    </source>
</evidence>
<keyword evidence="4" id="KW-1185">Reference proteome</keyword>
<reference evidence="3 4" key="1">
    <citation type="submission" date="2011-02" db="EMBL/GenBank/DDBJ databases">
        <authorList>
            <person name="Muzny D."/>
            <person name="Qin X."/>
            <person name="Buhay C."/>
            <person name="Dugan-Rocha S."/>
            <person name="Ding Y."/>
            <person name="Chen G."/>
            <person name="Hawes A."/>
            <person name="Holder M."/>
            <person name="Jhangiani S."/>
            <person name="Johnson A."/>
            <person name="Khan Z."/>
            <person name="Li Z."/>
            <person name="Liu W."/>
            <person name="Liu X."/>
            <person name="Perez L."/>
            <person name="Shen H."/>
            <person name="Wang Q."/>
            <person name="Watt J."/>
            <person name="Xi L."/>
            <person name="Xin Y."/>
            <person name="Zhou J."/>
            <person name="Deng J."/>
            <person name="Jiang H."/>
            <person name="Liu Y."/>
            <person name="Qu J."/>
            <person name="Song X.-Z."/>
            <person name="Zhang L."/>
            <person name="Villasana D."/>
            <person name="Johnson A."/>
            <person name="Liu J."/>
            <person name="Liyanage D."/>
            <person name="Lorensuhewa L."/>
            <person name="Robinson T."/>
            <person name="Song A."/>
            <person name="Song B.-B."/>
            <person name="Dinh H."/>
            <person name="Thornton R."/>
            <person name="Coyle M."/>
            <person name="Francisco L."/>
            <person name="Jackson L."/>
            <person name="Javaid M."/>
            <person name="Korchina V."/>
            <person name="Kovar C."/>
            <person name="Mata R."/>
            <person name="Mathew T."/>
            <person name="Ngo R."/>
            <person name="Nguyen L."/>
            <person name="Nguyen N."/>
            <person name="Okwuonu G."/>
            <person name="Ongeri F."/>
            <person name="Pham C."/>
            <person name="Simmons D."/>
            <person name="Wilczek-Boney K."/>
            <person name="Hale W."/>
            <person name="Jakkamsetti A."/>
            <person name="Pham P."/>
            <person name="Ruth R."/>
            <person name="San Lucas F."/>
            <person name="Warren J."/>
            <person name="Zhang J."/>
            <person name="Zhao Z."/>
            <person name="Zhou C."/>
            <person name="Zhu D."/>
            <person name="Lee S."/>
            <person name="Bess C."/>
            <person name="Blankenburg K."/>
            <person name="Forbes L."/>
            <person name="Fu Q."/>
            <person name="Gubbala S."/>
            <person name="Hirani K."/>
            <person name="Jayaseelan J.C."/>
            <person name="Lara F."/>
            <person name="Munidasa M."/>
            <person name="Palculict T."/>
            <person name="Patil S."/>
            <person name="Pu L.-L."/>
            <person name="Saada N."/>
            <person name="Tang L."/>
            <person name="Weissenberger G."/>
            <person name="Zhu Y."/>
            <person name="Hemphill L."/>
            <person name="Shang Y."/>
            <person name="Youmans B."/>
            <person name="Ayvaz T."/>
            <person name="Ross M."/>
            <person name="Santibanez J."/>
            <person name="Aqrawi P."/>
            <person name="Gross S."/>
            <person name="Joshi V."/>
            <person name="Fowler G."/>
            <person name="Nazareth L."/>
            <person name="Reid J."/>
            <person name="Worley K."/>
            <person name="Petrosino J."/>
            <person name="Highlander S."/>
            <person name="Gibbs R."/>
        </authorList>
    </citation>
    <scope>NUCLEOTIDE SEQUENCE [LARGE SCALE GENOMIC DNA]</scope>
    <source>
        <strain evidence="3 4">DSM 15829</strain>
    </source>
</reference>
<dbReference type="eggNOG" id="COG1198">
    <property type="taxonomic scope" value="Bacteria"/>
</dbReference>
<organism evidence="3 4">
    <name type="scientific">Fannyhessea vaginae DSM 15829</name>
    <dbReference type="NCBI Taxonomy" id="525256"/>
    <lineage>
        <taxon>Bacteria</taxon>
        <taxon>Bacillati</taxon>
        <taxon>Actinomycetota</taxon>
        <taxon>Coriobacteriia</taxon>
        <taxon>Coriobacteriales</taxon>
        <taxon>Atopobiaceae</taxon>
        <taxon>Fannyhessea</taxon>
    </lineage>
</organism>
<feature type="region of interest" description="Disordered" evidence="1">
    <location>
        <begin position="109"/>
        <end position="132"/>
    </location>
</feature>